<dbReference type="CDD" id="cd00158">
    <property type="entry name" value="RHOD"/>
    <property type="match status" value="2"/>
</dbReference>
<evidence type="ECO:0000259" key="2">
    <source>
        <dbReference type="PROSITE" id="PS50206"/>
    </source>
</evidence>
<dbReference type="PANTHER" id="PTHR43084">
    <property type="entry name" value="PERSULFIDE DIOXYGENASE ETHE1"/>
    <property type="match status" value="1"/>
</dbReference>
<dbReference type="PROSITE" id="PS50206">
    <property type="entry name" value="RHODANESE_3"/>
    <property type="match status" value="2"/>
</dbReference>
<feature type="domain" description="Rhodanese" evidence="2">
    <location>
        <begin position="270"/>
        <end position="361"/>
    </location>
</feature>
<sequence>MKIEQLYTKCLAHAAYYIESEGEAVIIDPLRETDQYVEEAQKNGAKIKYIFETHFHADFVSGHLDLAKKTGATIVYGPTSEANFDFHLGKDGEIFQVGNVTFELLHTPGHTMESSCFLLRDENGKEVALFSGDTLFIGDVGRPDLAQRVFSDLTQDKLAGHMFESLRNKIMPLADDIIVYPAHGAGSACGKNLSKETFDTLGNQKKTNYALNPALTKEEFIVELTTGLTPSPAYFPKNAVMNRTEFLGFNEVLERNKKPLTVAEFETLANEADVLVLDTRHQDEFVKGFIPNAYFIGVQGDFAPWVGTVIEDINQKIIFVADAGKEEEVITRLSRIGYDNVLGYLEGGMDAWKAAGKEVDSIESIDVVAFEKAYQENNSIHILDVRRKGEFDSEHVKGAQNLPVDYIHKNLQEASQDKTYYVHCAGGYRSVIFASIAKSKGYDKLINVEGGFGKIKTSEIFPRTEFVCPTTML</sequence>
<dbReference type="InterPro" id="IPR051682">
    <property type="entry name" value="Mito_Persulfide_Diox"/>
</dbReference>
<dbReference type="Pfam" id="PF00753">
    <property type="entry name" value="Lactamase_B"/>
    <property type="match status" value="1"/>
</dbReference>
<evidence type="ECO:0000256" key="1">
    <source>
        <dbReference type="ARBA" id="ARBA00022723"/>
    </source>
</evidence>
<evidence type="ECO:0000313" key="3">
    <source>
        <dbReference type="EMBL" id="MET3731043.1"/>
    </source>
</evidence>
<dbReference type="PANTHER" id="PTHR43084:SF1">
    <property type="entry name" value="PERSULFIDE DIOXYGENASE ETHE1, MITOCHONDRIAL"/>
    <property type="match status" value="1"/>
</dbReference>
<accession>A0ABV2LU86</accession>
<dbReference type="SMART" id="SM00450">
    <property type="entry name" value="RHOD"/>
    <property type="match status" value="2"/>
</dbReference>
<dbReference type="InterPro" id="IPR001279">
    <property type="entry name" value="Metallo-B-lactamas"/>
</dbReference>
<dbReference type="InterPro" id="IPR036866">
    <property type="entry name" value="RibonucZ/Hydroxyglut_hydro"/>
</dbReference>
<protein>
    <submittedName>
        <fullName evidence="3">Glyoxylase-like metal-dependent hydrolase (Beta-lactamase superfamily II)/rhodanese-related sulfurtransferase</fullName>
    </submittedName>
</protein>
<keyword evidence="4" id="KW-1185">Reference proteome</keyword>
<dbReference type="SUPFAM" id="SSF56281">
    <property type="entry name" value="Metallo-hydrolase/oxidoreductase"/>
    <property type="match status" value="1"/>
</dbReference>
<proteinExistence type="predicted"/>
<organism evidence="3 4">
    <name type="scientific">Moheibacter stercoris</name>
    <dbReference type="NCBI Taxonomy" id="1628251"/>
    <lineage>
        <taxon>Bacteria</taxon>
        <taxon>Pseudomonadati</taxon>
        <taxon>Bacteroidota</taxon>
        <taxon>Flavobacteriia</taxon>
        <taxon>Flavobacteriales</taxon>
        <taxon>Weeksellaceae</taxon>
        <taxon>Moheibacter</taxon>
    </lineage>
</organism>
<dbReference type="RefSeq" id="WP_354506932.1">
    <property type="nucleotide sequence ID" value="NZ_JBEPMO010000002.1"/>
</dbReference>
<dbReference type="Pfam" id="PF00581">
    <property type="entry name" value="Rhodanese"/>
    <property type="match status" value="2"/>
</dbReference>
<evidence type="ECO:0000313" key="4">
    <source>
        <dbReference type="Proteomes" id="UP001549146"/>
    </source>
</evidence>
<dbReference type="EMBL" id="JBEPMO010000002">
    <property type="protein sequence ID" value="MET3731043.1"/>
    <property type="molecule type" value="Genomic_DNA"/>
</dbReference>
<dbReference type="InterPro" id="IPR001763">
    <property type="entry name" value="Rhodanese-like_dom"/>
</dbReference>
<dbReference type="Gene3D" id="3.40.250.10">
    <property type="entry name" value="Rhodanese-like domain"/>
    <property type="match status" value="2"/>
</dbReference>
<dbReference type="Proteomes" id="UP001549146">
    <property type="component" value="Unassembled WGS sequence"/>
</dbReference>
<comment type="caution">
    <text evidence="3">The sequence shown here is derived from an EMBL/GenBank/DDBJ whole genome shotgun (WGS) entry which is preliminary data.</text>
</comment>
<gene>
    <name evidence="3" type="ORF">ABID46_000602</name>
</gene>
<reference evidence="3 4" key="1">
    <citation type="submission" date="2024-06" db="EMBL/GenBank/DDBJ databases">
        <title>Genomic Encyclopedia of Type Strains, Phase IV (KMG-IV): sequencing the most valuable type-strain genomes for metagenomic binning, comparative biology and taxonomic classification.</title>
        <authorList>
            <person name="Goeker M."/>
        </authorList>
    </citation>
    <scope>NUCLEOTIDE SEQUENCE [LARGE SCALE GENOMIC DNA]</scope>
    <source>
        <strain evidence="3 4">DSM 29388</strain>
    </source>
</reference>
<feature type="domain" description="Rhodanese" evidence="2">
    <location>
        <begin position="376"/>
        <end position="460"/>
    </location>
</feature>
<name>A0ABV2LU86_9FLAO</name>
<dbReference type="InterPro" id="IPR036873">
    <property type="entry name" value="Rhodanese-like_dom_sf"/>
</dbReference>
<keyword evidence="1" id="KW-0479">Metal-binding</keyword>
<dbReference type="InterPro" id="IPR044528">
    <property type="entry name" value="POD-like_MBL-fold"/>
</dbReference>
<dbReference type="SUPFAM" id="SSF52821">
    <property type="entry name" value="Rhodanese/Cell cycle control phosphatase"/>
    <property type="match status" value="2"/>
</dbReference>
<dbReference type="Gene3D" id="3.60.15.10">
    <property type="entry name" value="Ribonuclease Z/Hydroxyacylglutathione hydrolase-like"/>
    <property type="match status" value="1"/>
</dbReference>
<dbReference type="SMART" id="SM00849">
    <property type="entry name" value="Lactamase_B"/>
    <property type="match status" value="1"/>
</dbReference>
<dbReference type="CDD" id="cd07724">
    <property type="entry name" value="POD-like_MBL-fold"/>
    <property type="match status" value="1"/>
</dbReference>